<evidence type="ECO:0008006" key="2">
    <source>
        <dbReference type="Google" id="ProtNLM"/>
    </source>
</evidence>
<name>A0A0B6ZGE8_9EUPU</name>
<organism evidence="1">
    <name type="scientific">Arion vulgaris</name>
    <dbReference type="NCBI Taxonomy" id="1028688"/>
    <lineage>
        <taxon>Eukaryota</taxon>
        <taxon>Metazoa</taxon>
        <taxon>Spiralia</taxon>
        <taxon>Lophotrochozoa</taxon>
        <taxon>Mollusca</taxon>
        <taxon>Gastropoda</taxon>
        <taxon>Heterobranchia</taxon>
        <taxon>Euthyneura</taxon>
        <taxon>Panpulmonata</taxon>
        <taxon>Eupulmonata</taxon>
        <taxon>Stylommatophora</taxon>
        <taxon>Helicina</taxon>
        <taxon>Arionoidea</taxon>
        <taxon>Arionidae</taxon>
        <taxon>Arion</taxon>
    </lineage>
</organism>
<feature type="non-terminal residue" evidence="1">
    <location>
        <position position="93"/>
    </location>
</feature>
<accession>A0A0B6ZGE8</accession>
<protein>
    <recommendedName>
        <fullName evidence="2">Reverse transcriptase domain-containing protein</fullName>
    </recommendedName>
</protein>
<reference evidence="1" key="1">
    <citation type="submission" date="2014-12" db="EMBL/GenBank/DDBJ databases">
        <title>Insight into the proteome of Arion vulgaris.</title>
        <authorList>
            <person name="Aradska J."/>
            <person name="Bulat T."/>
            <person name="Smidak R."/>
            <person name="Sarate P."/>
            <person name="Gangsoo J."/>
            <person name="Sialana F."/>
            <person name="Bilban M."/>
            <person name="Lubec G."/>
        </authorList>
    </citation>
    <scope>NUCLEOTIDE SEQUENCE</scope>
    <source>
        <tissue evidence="1">Skin</tissue>
    </source>
</reference>
<evidence type="ECO:0000313" key="1">
    <source>
        <dbReference type="EMBL" id="CEK66921.1"/>
    </source>
</evidence>
<proteinExistence type="predicted"/>
<gene>
    <name evidence="1" type="primary">ORF60674</name>
</gene>
<dbReference type="AlphaFoldDB" id="A0A0B6ZGE8"/>
<sequence>MCVHVVMQVLSHIHVTNGIKQGRVLAPTLFSMMFVAMLKDVFQKCDENEAKIKYRKDGINFTCGELSMVCCCQEPMSLLNYFLPRKFNPFAAT</sequence>
<dbReference type="EMBL" id="HACG01020056">
    <property type="protein sequence ID" value="CEK66921.1"/>
    <property type="molecule type" value="Transcribed_RNA"/>
</dbReference>